<evidence type="ECO:0000259" key="4">
    <source>
        <dbReference type="PROSITE" id="PS51000"/>
    </source>
</evidence>
<protein>
    <submittedName>
        <fullName evidence="5">ArsR family transcriptional regulator</fullName>
    </submittedName>
</protein>
<dbReference type="SMART" id="SM00420">
    <property type="entry name" value="HTH_DEOR"/>
    <property type="match status" value="1"/>
</dbReference>
<dbReference type="InterPro" id="IPR036390">
    <property type="entry name" value="WH_DNA-bd_sf"/>
</dbReference>
<dbReference type="InterPro" id="IPR014036">
    <property type="entry name" value="DeoR-like_C"/>
</dbReference>
<dbReference type="Pfam" id="PF08220">
    <property type="entry name" value="HTH_DeoR"/>
    <property type="match status" value="1"/>
</dbReference>
<dbReference type="STRING" id="1449351.RISW2_11610"/>
<dbReference type="InterPro" id="IPR037171">
    <property type="entry name" value="NagB/RpiA_transferase-like"/>
</dbReference>
<dbReference type="EMBL" id="JAME01000028">
    <property type="protein sequence ID" value="ETX27707.1"/>
    <property type="molecule type" value="Genomic_DNA"/>
</dbReference>
<dbReference type="PANTHER" id="PTHR30363:SF55">
    <property type="entry name" value="HTH-TYPE TRANSCRIPTIONAL REGULATOR ULAR"/>
    <property type="match status" value="1"/>
</dbReference>
<keyword evidence="1" id="KW-0805">Transcription regulation</keyword>
<dbReference type="SUPFAM" id="SSF46785">
    <property type="entry name" value="Winged helix' DNA-binding domain"/>
    <property type="match status" value="1"/>
</dbReference>
<dbReference type="RefSeq" id="WP_043773301.1">
    <property type="nucleotide sequence ID" value="NZ_JAME01000028.1"/>
</dbReference>
<keyword evidence="2" id="KW-0238">DNA-binding</keyword>
<feature type="domain" description="HTH deoR-type" evidence="4">
    <location>
        <begin position="3"/>
        <end position="58"/>
    </location>
</feature>
<dbReference type="AlphaFoldDB" id="X7F461"/>
<dbReference type="PRINTS" id="PR00037">
    <property type="entry name" value="HTHLACR"/>
</dbReference>
<keyword evidence="6" id="KW-1185">Reference proteome</keyword>
<evidence type="ECO:0000256" key="1">
    <source>
        <dbReference type="ARBA" id="ARBA00023015"/>
    </source>
</evidence>
<dbReference type="InterPro" id="IPR018356">
    <property type="entry name" value="Tscrpt_reg_HTH_DeoR_CS"/>
</dbReference>
<evidence type="ECO:0000256" key="3">
    <source>
        <dbReference type="ARBA" id="ARBA00023163"/>
    </source>
</evidence>
<dbReference type="GO" id="GO:0003700">
    <property type="term" value="F:DNA-binding transcription factor activity"/>
    <property type="evidence" value="ECO:0007669"/>
    <property type="project" value="InterPro"/>
</dbReference>
<reference evidence="5 6" key="1">
    <citation type="submission" date="2014-01" db="EMBL/GenBank/DDBJ databases">
        <title>Roseivivax isoporae LMG 25204 Genome Sequencing.</title>
        <authorList>
            <person name="Lai Q."/>
            <person name="Li G."/>
            <person name="Shao Z."/>
        </authorList>
    </citation>
    <scope>NUCLEOTIDE SEQUENCE [LARGE SCALE GENOMIC DNA]</scope>
    <source>
        <strain evidence="5 6">LMG 25204</strain>
    </source>
</reference>
<organism evidence="5 6">
    <name type="scientific">Roseivivax isoporae LMG 25204</name>
    <dbReference type="NCBI Taxonomy" id="1449351"/>
    <lineage>
        <taxon>Bacteria</taxon>
        <taxon>Pseudomonadati</taxon>
        <taxon>Pseudomonadota</taxon>
        <taxon>Alphaproteobacteria</taxon>
        <taxon>Rhodobacterales</taxon>
        <taxon>Roseobacteraceae</taxon>
        <taxon>Roseivivax</taxon>
    </lineage>
</organism>
<evidence type="ECO:0000313" key="6">
    <source>
        <dbReference type="Proteomes" id="UP000023430"/>
    </source>
</evidence>
<name>X7F461_9RHOB</name>
<dbReference type="InterPro" id="IPR050313">
    <property type="entry name" value="Carb_Metab_HTH_regulators"/>
</dbReference>
<keyword evidence="3" id="KW-0804">Transcription</keyword>
<dbReference type="Gene3D" id="1.10.10.10">
    <property type="entry name" value="Winged helix-like DNA-binding domain superfamily/Winged helix DNA-binding domain"/>
    <property type="match status" value="1"/>
</dbReference>
<dbReference type="SUPFAM" id="SSF100950">
    <property type="entry name" value="NagB/RpiA/CoA transferase-like"/>
    <property type="match status" value="1"/>
</dbReference>
<accession>X7F461</accession>
<dbReference type="Pfam" id="PF00455">
    <property type="entry name" value="DeoRC"/>
    <property type="match status" value="1"/>
</dbReference>
<dbReference type="PANTHER" id="PTHR30363">
    <property type="entry name" value="HTH-TYPE TRANSCRIPTIONAL REGULATOR SRLR-RELATED"/>
    <property type="match status" value="1"/>
</dbReference>
<dbReference type="PROSITE" id="PS00894">
    <property type="entry name" value="HTH_DEOR_1"/>
    <property type="match status" value="1"/>
</dbReference>
<dbReference type="GO" id="GO:0003677">
    <property type="term" value="F:DNA binding"/>
    <property type="evidence" value="ECO:0007669"/>
    <property type="project" value="UniProtKB-KW"/>
</dbReference>
<proteinExistence type="predicted"/>
<evidence type="ECO:0000256" key="2">
    <source>
        <dbReference type="ARBA" id="ARBA00023125"/>
    </source>
</evidence>
<dbReference type="eggNOG" id="COG1349">
    <property type="taxonomic scope" value="Bacteria"/>
</dbReference>
<sequence>MSEENRHSEIRSLLLDQPFLSVNDLVAYLGVSPATVRRDIDKLDELGFAKKVYGGIIASGASRRRAAIALPFSDNRDIAVDAKRSIGREAARLVRDGSIIVVHGGSTCFHFGVEIADRNVRVLTHSMPLAGYLAEYGTCQLTVGGGDLHREPGILCNASAPVAPNFFASQFFVGALGVDSRGCLESHPLLVKFVQDFAEVVNEVVLLVDSRKFEERAPKVALPLQRIARIITDDGLSDVHARMLEDQGVAFTTAPVSGGTREKAG</sequence>
<dbReference type="SMART" id="SM01134">
    <property type="entry name" value="DeoRC"/>
    <property type="match status" value="1"/>
</dbReference>
<dbReference type="InterPro" id="IPR036388">
    <property type="entry name" value="WH-like_DNA-bd_sf"/>
</dbReference>
<comment type="caution">
    <text evidence="5">The sequence shown here is derived from an EMBL/GenBank/DDBJ whole genome shotgun (WGS) entry which is preliminary data.</text>
</comment>
<dbReference type="InterPro" id="IPR001034">
    <property type="entry name" value="DeoR_HTH"/>
</dbReference>
<evidence type="ECO:0000313" key="5">
    <source>
        <dbReference type="EMBL" id="ETX27707.1"/>
    </source>
</evidence>
<dbReference type="Proteomes" id="UP000023430">
    <property type="component" value="Unassembled WGS sequence"/>
</dbReference>
<dbReference type="PROSITE" id="PS51000">
    <property type="entry name" value="HTH_DEOR_2"/>
    <property type="match status" value="1"/>
</dbReference>
<dbReference type="OrthoDB" id="9797223at2"/>
<gene>
    <name evidence="5" type="ORF">RISW2_11610</name>
</gene>